<dbReference type="EMBL" id="CM042051">
    <property type="protein sequence ID" value="KAI3728799.1"/>
    <property type="molecule type" value="Genomic_DNA"/>
</dbReference>
<reference evidence="1 2" key="2">
    <citation type="journal article" date="2022" name="Mol. Ecol. Resour.">
        <title>The genomes of chicory, endive, great burdock and yacon provide insights into Asteraceae paleo-polyploidization history and plant inulin production.</title>
        <authorList>
            <person name="Fan W."/>
            <person name="Wang S."/>
            <person name="Wang H."/>
            <person name="Wang A."/>
            <person name="Jiang F."/>
            <person name="Liu H."/>
            <person name="Zhao H."/>
            <person name="Xu D."/>
            <person name="Zhang Y."/>
        </authorList>
    </citation>
    <scope>NUCLEOTIDE SEQUENCE [LARGE SCALE GENOMIC DNA]</scope>
    <source>
        <strain evidence="2">cv. Niubang</strain>
    </source>
</reference>
<evidence type="ECO:0000313" key="2">
    <source>
        <dbReference type="Proteomes" id="UP001055879"/>
    </source>
</evidence>
<keyword evidence="2" id="KW-1185">Reference proteome</keyword>
<comment type="caution">
    <text evidence="1">The sequence shown here is derived from an EMBL/GenBank/DDBJ whole genome shotgun (WGS) entry which is preliminary data.</text>
</comment>
<protein>
    <submittedName>
        <fullName evidence="1">Uncharacterized protein</fullName>
    </submittedName>
</protein>
<reference evidence="2" key="1">
    <citation type="journal article" date="2022" name="Mol. Ecol. Resour.">
        <title>The genomes of chicory, endive, great burdock and yacon provide insights into Asteraceae palaeo-polyploidization history and plant inulin production.</title>
        <authorList>
            <person name="Fan W."/>
            <person name="Wang S."/>
            <person name="Wang H."/>
            <person name="Wang A."/>
            <person name="Jiang F."/>
            <person name="Liu H."/>
            <person name="Zhao H."/>
            <person name="Xu D."/>
            <person name="Zhang Y."/>
        </authorList>
    </citation>
    <scope>NUCLEOTIDE SEQUENCE [LARGE SCALE GENOMIC DNA]</scope>
    <source>
        <strain evidence="2">cv. Niubang</strain>
    </source>
</reference>
<gene>
    <name evidence="1" type="ORF">L6452_17442</name>
</gene>
<proteinExistence type="predicted"/>
<dbReference type="Proteomes" id="UP001055879">
    <property type="component" value="Linkage Group LG05"/>
</dbReference>
<organism evidence="1 2">
    <name type="scientific">Arctium lappa</name>
    <name type="common">Greater burdock</name>
    <name type="synonym">Lappa major</name>
    <dbReference type="NCBI Taxonomy" id="4217"/>
    <lineage>
        <taxon>Eukaryota</taxon>
        <taxon>Viridiplantae</taxon>
        <taxon>Streptophyta</taxon>
        <taxon>Embryophyta</taxon>
        <taxon>Tracheophyta</taxon>
        <taxon>Spermatophyta</taxon>
        <taxon>Magnoliopsida</taxon>
        <taxon>eudicotyledons</taxon>
        <taxon>Gunneridae</taxon>
        <taxon>Pentapetalae</taxon>
        <taxon>asterids</taxon>
        <taxon>campanulids</taxon>
        <taxon>Asterales</taxon>
        <taxon>Asteraceae</taxon>
        <taxon>Carduoideae</taxon>
        <taxon>Cardueae</taxon>
        <taxon>Arctiinae</taxon>
        <taxon>Arctium</taxon>
    </lineage>
</organism>
<accession>A0ACB9C3L7</accession>
<sequence length="112" mass="12375">MPIDDTAYQKETEVFDTSEQVISIVSSEPQSVQANPIQLIQVKPEPSTPNPDQAGTSTVGPPNVNQPQANQSANQTEVRWKGVRLQAIFLEDSEKKIFAQDRQSYTDLSIST</sequence>
<name>A0ACB9C3L7_ARCLA</name>
<evidence type="ECO:0000313" key="1">
    <source>
        <dbReference type="EMBL" id="KAI3728799.1"/>
    </source>
</evidence>